<reference evidence="1 2" key="1">
    <citation type="journal article" date="2014" name="Genome Announc.">
        <title>Trypanosoma cruzi Clone Dm28c Draft Genome Sequence.</title>
        <authorList>
            <person name="Grisard E.C."/>
            <person name="Teixeira S.M."/>
            <person name="de Almeida L.G."/>
            <person name="Stoco P.H."/>
            <person name="Gerber A.L."/>
            <person name="Talavera-Lopez C."/>
            <person name="Lima O.C."/>
            <person name="Andersson B."/>
            <person name="de Vasconcelos A.T."/>
        </authorList>
    </citation>
    <scope>NUCLEOTIDE SEQUENCE [LARGE SCALE GENOMIC DNA]</scope>
    <source>
        <strain evidence="1 2">Dm28c</strain>
    </source>
</reference>
<dbReference type="AlphaFoldDB" id="V5B8C4"/>
<evidence type="ECO:0000313" key="2">
    <source>
        <dbReference type="Proteomes" id="UP000017861"/>
    </source>
</evidence>
<dbReference type="EMBL" id="AYLP01000442">
    <property type="protein sequence ID" value="ESS60578.1"/>
    <property type="molecule type" value="Genomic_DNA"/>
</dbReference>
<dbReference type="Proteomes" id="UP000017861">
    <property type="component" value="Unassembled WGS sequence"/>
</dbReference>
<proteinExistence type="predicted"/>
<gene>
    <name evidence="1" type="ORF">TCDM_11893</name>
</gene>
<name>V5B8C4_TRYCR</name>
<accession>V5B8C4</accession>
<dbReference type="VEuPathDB" id="TriTrypDB:TCDM_11893"/>
<comment type="caution">
    <text evidence="1">The sequence shown here is derived from an EMBL/GenBank/DDBJ whole genome shotgun (WGS) entry which is preliminary data.</text>
</comment>
<organism evidence="1 2">
    <name type="scientific">Trypanosoma cruzi Dm28c</name>
    <dbReference type="NCBI Taxonomy" id="1416333"/>
    <lineage>
        <taxon>Eukaryota</taxon>
        <taxon>Discoba</taxon>
        <taxon>Euglenozoa</taxon>
        <taxon>Kinetoplastea</taxon>
        <taxon>Metakinetoplastina</taxon>
        <taxon>Trypanosomatida</taxon>
        <taxon>Trypanosomatidae</taxon>
        <taxon>Trypanosoma</taxon>
        <taxon>Schizotrypanum</taxon>
    </lineage>
</organism>
<evidence type="ECO:0000313" key="1">
    <source>
        <dbReference type="EMBL" id="ESS60578.1"/>
    </source>
</evidence>
<protein>
    <submittedName>
        <fullName evidence="1">Uncharacterized protein</fullName>
    </submittedName>
</protein>
<sequence length="225" mass="25266">MESTRPLAYCRVVIYGSNDFVEYFVRTMYDGRTVMPTQMETKTGWFMSPVKLRSKLRHWMRAEKVALRCLLASRLFRWLIVKGIQEHSFPEEFLLCCTHTAVSAPLGFFFGGRMVCCTSCTTVNGEGHGATCLPLRCWRTACLHPLYAGGTILRSRMKATCSCHLPAMNGLLVIYFRAFLLDNEFANGYEGCVFAGFERGFFFMTGGVKELQALADVIAGVRAGV</sequence>